<reference evidence="8 9" key="1">
    <citation type="submission" date="2019-06" db="EMBL/GenBank/DDBJ databases">
        <title>Sequencing the genomes of 1000 actinobacteria strains.</title>
        <authorList>
            <person name="Klenk H.-P."/>
        </authorList>
    </citation>
    <scope>NUCLEOTIDE SEQUENCE [LARGE SCALE GENOMIC DNA]</scope>
    <source>
        <strain evidence="8 9">DSM 19828</strain>
    </source>
</reference>
<dbReference type="RefSeq" id="WP_141927512.1">
    <property type="nucleotide sequence ID" value="NZ_BAABCI010000015.1"/>
</dbReference>
<dbReference type="SUPFAM" id="SSF55811">
    <property type="entry name" value="Nudix"/>
    <property type="match status" value="1"/>
</dbReference>
<dbReference type="InterPro" id="IPR015797">
    <property type="entry name" value="NUDIX_hydrolase-like_dom_sf"/>
</dbReference>
<evidence type="ECO:0000313" key="9">
    <source>
        <dbReference type="Proteomes" id="UP000320806"/>
    </source>
</evidence>
<dbReference type="Gene3D" id="3.90.79.10">
    <property type="entry name" value="Nucleoside Triphosphate Pyrophosphohydrolase"/>
    <property type="match status" value="1"/>
</dbReference>
<feature type="domain" description="Nudix hydrolase" evidence="7">
    <location>
        <begin position="36"/>
        <end position="239"/>
    </location>
</feature>
<name>A0A542EDE2_9MICO</name>
<evidence type="ECO:0000256" key="2">
    <source>
        <dbReference type="ARBA" id="ARBA00001946"/>
    </source>
</evidence>
<dbReference type="EMBL" id="VFMO01000001">
    <property type="protein sequence ID" value="TQJ13351.1"/>
    <property type="molecule type" value="Genomic_DNA"/>
</dbReference>
<keyword evidence="3" id="KW-0479">Metal-binding</keyword>
<dbReference type="PANTHER" id="PTHR12318">
    <property type="entry name" value="TESTOSTERONE-REGULATED PROTEIN RP2"/>
    <property type="match status" value="1"/>
</dbReference>
<dbReference type="PANTHER" id="PTHR12318:SF0">
    <property type="entry name" value="ACYL-COENZYME A DIPHOSPHATASE NUDT19"/>
    <property type="match status" value="1"/>
</dbReference>
<comment type="cofactor">
    <cofactor evidence="1">
        <name>Mn(2+)</name>
        <dbReference type="ChEBI" id="CHEBI:29035"/>
    </cofactor>
</comment>
<dbReference type="Proteomes" id="UP000320806">
    <property type="component" value="Unassembled WGS sequence"/>
</dbReference>
<evidence type="ECO:0000256" key="3">
    <source>
        <dbReference type="ARBA" id="ARBA00022723"/>
    </source>
</evidence>
<keyword evidence="5" id="KW-0460">Magnesium</keyword>
<gene>
    <name evidence="8" type="ORF">FB459_0767</name>
</gene>
<evidence type="ECO:0000256" key="6">
    <source>
        <dbReference type="ARBA" id="ARBA00023211"/>
    </source>
</evidence>
<organism evidence="8 9">
    <name type="scientific">Yimella lutea</name>
    <dbReference type="NCBI Taxonomy" id="587872"/>
    <lineage>
        <taxon>Bacteria</taxon>
        <taxon>Bacillati</taxon>
        <taxon>Actinomycetota</taxon>
        <taxon>Actinomycetes</taxon>
        <taxon>Micrococcales</taxon>
        <taxon>Dermacoccaceae</taxon>
        <taxon>Yimella</taxon>
    </lineage>
</organism>
<protein>
    <submittedName>
        <fullName evidence="8">NUDIX domain-containing protein</fullName>
    </submittedName>
</protein>
<proteinExistence type="predicted"/>
<dbReference type="InterPro" id="IPR000086">
    <property type="entry name" value="NUDIX_hydrolase_dom"/>
</dbReference>
<accession>A0A542EDE2</accession>
<dbReference type="InterPro" id="IPR039121">
    <property type="entry name" value="NUDT19"/>
</dbReference>
<sequence>MNDQPRVIERLWQPAPKLGGLASDWVHAGSPGGVQARRAATVMLLRDEPGGVEVFMMRRVATMAFAPSMWVFPGGGVDDRDAHVLPAWAGPSPQEWSERLGEPVDVATSLVVAAAREVFEESGVLLAARGDDAIVSPDEHPERDADRAALLAREVSFAQLLQQRGMTLRTDLLQAQDHWVTPEFEPKRYDTWFFAALMPDGQDADDQTTESDISRWVRPADLLADLESGDAVMLPPTELQLERIRRAPDAQAMVRLRPPLMTVMPVAEMGPEGVRLRTRYYG</sequence>
<keyword evidence="9" id="KW-1185">Reference proteome</keyword>
<evidence type="ECO:0000256" key="5">
    <source>
        <dbReference type="ARBA" id="ARBA00022842"/>
    </source>
</evidence>
<evidence type="ECO:0000259" key="7">
    <source>
        <dbReference type="PROSITE" id="PS51462"/>
    </source>
</evidence>
<dbReference type="GO" id="GO:0046872">
    <property type="term" value="F:metal ion binding"/>
    <property type="evidence" value="ECO:0007669"/>
    <property type="project" value="UniProtKB-KW"/>
</dbReference>
<comment type="caution">
    <text evidence="8">The sequence shown here is derived from an EMBL/GenBank/DDBJ whole genome shotgun (WGS) entry which is preliminary data.</text>
</comment>
<evidence type="ECO:0000313" key="8">
    <source>
        <dbReference type="EMBL" id="TQJ13351.1"/>
    </source>
</evidence>
<dbReference type="GO" id="GO:0016818">
    <property type="term" value="F:hydrolase activity, acting on acid anhydrides, in phosphorus-containing anhydrides"/>
    <property type="evidence" value="ECO:0007669"/>
    <property type="project" value="InterPro"/>
</dbReference>
<dbReference type="AlphaFoldDB" id="A0A542EDE2"/>
<dbReference type="CDD" id="cd18870">
    <property type="entry name" value="NUDIX_AcylCoAdiphos_Nudt19"/>
    <property type="match status" value="1"/>
</dbReference>
<evidence type="ECO:0000256" key="1">
    <source>
        <dbReference type="ARBA" id="ARBA00001936"/>
    </source>
</evidence>
<keyword evidence="6" id="KW-0464">Manganese</keyword>
<dbReference type="PROSITE" id="PS51462">
    <property type="entry name" value="NUDIX"/>
    <property type="match status" value="1"/>
</dbReference>
<evidence type="ECO:0000256" key="4">
    <source>
        <dbReference type="ARBA" id="ARBA00022801"/>
    </source>
</evidence>
<comment type="cofactor">
    <cofactor evidence="2">
        <name>Mg(2+)</name>
        <dbReference type="ChEBI" id="CHEBI:18420"/>
    </cofactor>
</comment>
<dbReference type="OrthoDB" id="7183442at2"/>
<keyword evidence="4" id="KW-0378">Hydrolase</keyword>